<reference evidence="7 8" key="1">
    <citation type="journal article" date="2021" name="Syst. Appl. Microbiol.">
        <title>Persephonella atlantica sp. nov.: How to adapt to physico-chemical gradients in high temperature hydrothermal habitats.</title>
        <authorList>
            <person name="Francois D.X."/>
            <person name="Godfroy A."/>
            <person name="Mathien C."/>
            <person name="Aube J."/>
            <person name="Cathalot C."/>
            <person name="Lesongeur F."/>
            <person name="L'Haridon S."/>
            <person name="Philippon X."/>
            <person name="Roussel E.G."/>
        </authorList>
    </citation>
    <scope>NUCLEOTIDE SEQUENCE [LARGE SCALE GENOMIC DNA]</scope>
    <source>
        <strain evidence="7 8">MO1340</strain>
    </source>
</reference>
<proteinExistence type="predicted"/>
<sequence>MLEYSDIIRLFASLIIVIVIIYSLYYLVVRYGKGFIAGQRGLIKILDIKYFGKNRGIAVIEANRKYYLLSFDEQKVSIIEKWDSLEQGDKKERDEKSSAAD</sequence>
<dbReference type="EMBL" id="JAACYA010000002">
    <property type="protein sequence ID" value="MBK3332463.1"/>
    <property type="molecule type" value="Genomic_DNA"/>
</dbReference>
<evidence type="ECO:0000256" key="3">
    <source>
        <dbReference type="ARBA" id="ARBA00022692"/>
    </source>
</evidence>
<evidence type="ECO:0000256" key="5">
    <source>
        <dbReference type="ARBA" id="ARBA00023136"/>
    </source>
</evidence>
<dbReference type="InterPro" id="IPR022781">
    <property type="entry name" value="Flagellar_biosynth_FliO"/>
</dbReference>
<keyword evidence="2" id="KW-1003">Cell membrane</keyword>
<dbReference type="RefSeq" id="WP_200673889.1">
    <property type="nucleotide sequence ID" value="NZ_JAACYA010000002.1"/>
</dbReference>
<keyword evidence="3 6" id="KW-0812">Transmembrane</keyword>
<accession>A0ABS1GHP2</accession>
<gene>
    <name evidence="7" type="ORF">GWK41_05230</name>
</gene>
<evidence type="ECO:0000256" key="4">
    <source>
        <dbReference type="ARBA" id="ARBA00022989"/>
    </source>
</evidence>
<name>A0ABS1GHP2_9AQUI</name>
<evidence type="ECO:0000313" key="7">
    <source>
        <dbReference type="EMBL" id="MBK3332463.1"/>
    </source>
</evidence>
<comment type="caution">
    <text evidence="7">The sequence shown here is derived from an EMBL/GenBank/DDBJ whole genome shotgun (WGS) entry which is preliminary data.</text>
</comment>
<feature type="transmembrane region" description="Helical" evidence="6">
    <location>
        <begin position="6"/>
        <end position="28"/>
    </location>
</feature>
<evidence type="ECO:0000256" key="2">
    <source>
        <dbReference type="ARBA" id="ARBA00022475"/>
    </source>
</evidence>
<evidence type="ECO:0000313" key="8">
    <source>
        <dbReference type="Proteomes" id="UP000772812"/>
    </source>
</evidence>
<dbReference type="Pfam" id="PF04347">
    <property type="entry name" value="FliO"/>
    <property type="match status" value="1"/>
</dbReference>
<evidence type="ECO:0000256" key="6">
    <source>
        <dbReference type="SAM" id="Phobius"/>
    </source>
</evidence>
<keyword evidence="8" id="KW-1185">Reference proteome</keyword>
<organism evidence="7 8">
    <name type="scientific">Persephonella atlantica</name>
    <dbReference type="NCBI Taxonomy" id="2699429"/>
    <lineage>
        <taxon>Bacteria</taxon>
        <taxon>Pseudomonadati</taxon>
        <taxon>Aquificota</taxon>
        <taxon>Aquificia</taxon>
        <taxon>Aquificales</taxon>
        <taxon>Hydrogenothermaceae</taxon>
        <taxon>Persephonella</taxon>
    </lineage>
</organism>
<comment type="subcellular location">
    <subcellularLocation>
        <location evidence="1">Cell membrane</location>
    </subcellularLocation>
</comment>
<dbReference type="Proteomes" id="UP000772812">
    <property type="component" value="Unassembled WGS sequence"/>
</dbReference>
<evidence type="ECO:0000256" key="1">
    <source>
        <dbReference type="ARBA" id="ARBA00004236"/>
    </source>
</evidence>
<keyword evidence="5 6" id="KW-0472">Membrane</keyword>
<keyword evidence="4 6" id="KW-1133">Transmembrane helix</keyword>
<protein>
    <submittedName>
        <fullName evidence="7">FliO/MopB family protein</fullName>
    </submittedName>
</protein>